<keyword evidence="2" id="KW-1185">Reference proteome</keyword>
<dbReference type="InterPro" id="IPR039498">
    <property type="entry name" value="NTP_transf_5"/>
</dbReference>
<dbReference type="Proteomes" id="UP000294980">
    <property type="component" value="Unassembled WGS sequence"/>
</dbReference>
<sequence>MTTLIDALNDPQSVMHLRPLQLSALMSQARQAGLLAALRVHLDRAGVLAPLPADVTRHLDSASLAQTKQARDLRFEVRCLRDALAPAGLSPILLKGAAYIIGELPAGDGRIISDIDLLTPHAAIPAAESALIAAGWITGPLDDYDEQYYRRWMHEIPPMAHKSRGSVVDLHHTILPPTAAPHVDAGRLFESLKSTSLEGVLALGNCDQVIHSATHLFHESEFHHALRDLWDLNQLLRDFETSVVSAHGAVAGAEGGASVNGAADRVDQGGAGGDFWSMLEERACALDLGTPTYLALRYASRLFGTPVPADTLNALRPPLARARSLLWDPLFLRGAFSLDYPGDRPRGRAFALWLLYLRGHVLRMPLRLLVPHLVRKAVRRGAVGKGSENVA</sequence>
<dbReference type="OrthoDB" id="5497963at2"/>
<dbReference type="Pfam" id="PF14907">
    <property type="entry name" value="NTP_transf_5"/>
    <property type="match status" value="1"/>
</dbReference>
<dbReference type="AlphaFoldDB" id="A0A4R2KPZ0"/>
<keyword evidence="1" id="KW-0808">Transferase</keyword>
<evidence type="ECO:0000313" key="1">
    <source>
        <dbReference type="EMBL" id="TCO76311.1"/>
    </source>
</evidence>
<name>A0A4R2KPZ0_9GAMM</name>
<gene>
    <name evidence="1" type="ORF">EV688_105274</name>
</gene>
<dbReference type="RefSeq" id="WP_131917600.1">
    <property type="nucleotide sequence ID" value="NZ_QQSW01000003.1"/>
</dbReference>
<accession>A0A4R2KPZ0</accession>
<dbReference type="EMBL" id="SLWX01000005">
    <property type="protein sequence ID" value="TCO76311.1"/>
    <property type="molecule type" value="Genomic_DNA"/>
</dbReference>
<organism evidence="1 2">
    <name type="scientific">Chromatocurvus halotolerans</name>
    <dbReference type="NCBI Taxonomy" id="1132028"/>
    <lineage>
        <taxon>Bacteria</taxon>
        <taxon>Pseudomonadati</taxon>
        <taxon>Pseudomonadota</taxon>
        <taxon>Gammaproteobacteria</taxon>
        <taxon>Cellvibrionales</taxon>
        <taxon>Halieaceae</taxon>
        <taxon>Chromatocurvus</taxon>
    </lineage>
</organism>
<protein>
    <submittedName>
        <fullName evidence="1">Putative nucleotidyltransferase-like protein</fullName>
    </submittedName>
</protein>
<reference evidence="1 2" key="1">
    <citation type="submission" date="2019-03" db="EMBL/GenBank/DDBJ databases">
        <title>Genomic Encyclopedia of Type Strains, Phase IV (KMG-IV): sequencing the most valuable type-strain genomes for metagenomic binning, comparative biology and taxonomic classification.</title>
        <authorList>
            <person name="Goeker M."/>
        </authorList>
    </citation>
    <scope>NUCLEOTIDE SEQUENCE [LARGE SCALE GENOMIC DNA]</scope>
    <source>
        <strain evidence="1 2">DSM 23344</strain>
    </source>
</reference>
<proteinExistence type="predicted"/>
<comment type="caution">
    <text evidence="1">The sequence shown here is derived from an EMBL/GenBank/DDBJ whole genome shotgun (WGS) entry which is preliminary data.</text>
</comment>
<dbReference type="GO" id="GO:0016740">
    <property type="term" value="F:transferase activity"/>
    <property type="evidence" value="ECO:0007669"/>
    <property type="project" value="UniProtKB-KW"/>
</dbReference>
<evidence type="ECO:0000313" key="2">
    <source>
        <dbReference type="Proteomes" id="UP000294980"/>
    </source>
</evidence>